<evidence type="ECO:0000256" key="1">
    <source>
        <dbReference type="ARBA" id="ARBA00001968"/>
    </source>
</evidence>
<dbReference type="Pfam" id="PF13359">
    <property type="entry name" value="DDE_Tnp_4"/>
    <property type="match status" value="1"/>
</dbReference>
<dbReference type="Proteomes" id="UP001642409">
    <property type="component" value="Unassembled WGS sequence"/>
</dbReference>
<keyword evidence="2" id="KW-0479">Metal-binding</keyword>
<proteinExistence type="predicted"/>
<reference evidence="5 6" key="2">
    <citation type="submission" date="2024-07" db="EMBL/GenBank/DDBJ databases">
        <authorList>
            <person name="Akdeniz Z."/>
        </authorList>
    </citation>
    <scope>NUCLEOTIDE SEQUENCE [LARGE SCALE GENOMIC DNA]</scope>
</reference>
<name>A0AA86QQE4_9EUKA</name>
<comment type="caution">
    <text evidence="4">The sequence shown here is derived from an EMBL/GenBank/DDBJ whole genome shotgun (WGS) entry which is preliminary data.</text>
</comment>
<keyword evidence="6" id="KW-1185">Reference proteome</keyword>
<organism evidence="4">
    <name type="scientific">Hexamita inflata</name>
    <dbReference type="NCBI Taxonomy" id="28002"/>
    <lineage>
        <taxon>Eukaryota</taxon>
        <taxon>Metamonada</taxon>
        <taxon>Diplomonadida</taxon>
        <taxon>Hexamitidae</taxon>
        <taxon>Hexamitinae</taxon>
        <taxon>Hexamita</taxon>
    </lineage>
</organism>
<evidence type="ECO:0000256" key="2">
    <source>
        <dbReference type="ARBA" id="ARBA00022723"/>
    </source>
</evidence>
<dbReference type="EMBL" id="CAXDID020000061">
    <property type="protein sequence ID" value="CAL6010387.1"/>
    <property type="molecule type" value="Genomic_DNA"/>
</dbReference>
<dbReference type="AlphaFoldDB" id="A0AA86QQE4"/>
<reference evidence="4" key="1">
    <citation type="submission" date="2023-06" db="EMBL/GenBank/DDBJ databases">
        <authorList>
            <person name="Kurt Z."/>
        </authorList>
    </citation>
    <scope>NUCLEOTIDE SEQUENCE</scope>
</reference>
<evidence type="ECO:0000259" key="3">
    <source>
        <dbReference type="Pfam" id="PF13359"/>
    </source>
</evidence>
<sequence length="181" mass="20789">MIKLLFTPIIKVQTITNLDGFTLFVDVAEFCSQHDKKLAKEGFPKVAHQLGDYYMIGDKGYQGMQKVNSHFLLPIKEKQGGLSQAEKNYNTSFSKVRLVVKHTYMRLKECYKAFSQVWTLRRSKLEYMVVFAIGIQNYMTTKNPMLAALNTTETQVSPGQISRFRIDDSTSYSTQANNNYE</sequence>
<feature type="domain" description="DDE Tnp4" evidence="3">
    <location>
        <begin position="10"/>
        <end position="137"/>
    </location>
</feature>
<comment type="cofactor">
    <cofactor evidence="1">
        <name>a divalent metal cation</name>
        <dbReference type="ChEBI" id="CHEBI:60240"/>
    </cofactor>
</comment>
<dbReference type="GO" id="GO:0046872">
    <property type="term" value="F:metal ion binding"/>
    <property type="evidence" value="ECO:0007669"/>
    <property type="project" value="UniProtKB-KW"/>
</dbReference>
<accession>A0AA86QQE4</accession>
<dbReference type="InterPro" id="IPR027806">
    <property type="entry name" value="HARBI1_dom"/>
</dbReference>
<dbReference type="EMBL" id="CATOUU010000906">
    <property type="protein sequence ID" value="CAI9958532.1"/>
    <property type="molecule type" value="Genomic_DNA"/>
</dbReference>
<evidence type="ECO:0000313" key="5">
    <source>
        <dbReference type="EMBL" id="CAL6010387.1"/>
    </source>
</evidence>
<protein>
    <submittedName>
        <fullName evidence="4">IS5 family transposase</fullName>
    </submittedName>
    <submittedName>
        <fullName evidence="5">IS5_family transposase</fullName>
    </submittedName>
</protein>
<evidence type="ECO:0000313" key="4">
    <source>
        <dbReference type="EMBL" id="CAI9958532.1"/>
    </source>
</evidence>
<evidence type="ECO:0000313" key="6">
    <source>
        <dbReference type="Proteomes" id="UP001642409"/>
    </source>
</evidence>
<gene>
    <name evidence="5" type="ORF">HINF_LOCUS22061</name>
    <name evidence="4" type="ORF">HINF_LOCUS46177</name>
</gene>